<dbReference type="CDD" id="cd02209">
    <property type="entry name" value="cupin_XRE_C"/>
    <property type="match status" value="1"/>
</dbReference>
<dbReference type="Gene3D" id="1.10.260.40">
    <property type="entry name" value="lambda repressor-like DNA-binding domains"/>
    <property type="match status" value="1"/>
</dbReference>
<reference evidence="3 4" key="1">
    <citation type="submission" date="2021-01" db="EMBL/GenBank/DDBJ databases">
        <title>WGS of actinomycetes isolated from Thailand.</title>
        <authorList>
            <person name="Thawai C."/>
        </authorList>
    </citation>
    <scope>NUCLEOTIDE SEQUENCE [LARGE SCALE GENOMIC DNA]</scope>
    <source>
        <strain evidence="3 4">CA1R205</strain>
    </source>
</reference>
<organism evidence="3 4">
    <name type="scientific">Streptomyces coffeae</name>
    <dbReference type="NCBI Taxonomy" id="621382"/>
    <lineage>
        <taxon>Bacteria</taxon>
        <taxon>Bacillati</taxon>
        <taxon>Actinomycetota</taxon>
        <taxon>Actinomycetes</taxon>
        <taxon>Kitasatosporales</taxon>
        <taxon>Streptomycetaceae</taxon>
        <taxon>Streptomyces</taxon>
    </lineage>
</organism>
<dbReference type="InterPro" id="IPR013096">
    <property type="entry name" value="Cupin_2"/>
</dbReference>
<name>A0ABS1NL75_9ACTN</name>
<evidence type="ECO:0000313" key="3">
    <source>
        <dbReference type="EMBL" id="MBL1100672.1"/>
    </source>
</evidence>
<dbReference type="PANTHER" id="PTHR46797:SF1">
    <property type="entry name" value="METHYLPHOSPHONATE SYNTHASE"/>
    <property type="match status" value="1"/>
</dbReference>
<proteinExistence type="predicted"/>
<protein>
    <submittedName>
        <fullName evidence="3">Helix-turn-helix domain-containing protein</fullName>
    </submittedName>
</protein>
<keyword evidence="1" id="KW-0238">DNA-binding</keyword>
<comment type="caution">
    <text evidence="3">The sequence shown here is derived from an EMBL/GenBank/DDBJ whole genome shotgun (WGS) entry which is preliminary data.</text>
</comment>
<accession>A0ABS1NL75</accession>
<evidence type="ECO:0000259" key="2">
    <source>
        <dbReference type="PROSITE" id="PS50943"/>
    </source>
</evidence>
<dbReference type="SMART" id="SM00530">
    <property type="entry name" value="HTH_XRE"/>
    <property type="match status" value="1"/>
</dbReference>
<dbReference type="CDD" id="cd00093">
    <property type="entry name" value="HTH_XRE"/>
    <property type="match status" value="1"/>
</dbReference>
<dbReference type="InterPro" id="IPR011051">
    <property type="entry name" value="RmlC_Cupin_sf"/>
</dbReference>
<feature type="domain" description="HTH cro/C1-type" evidence="2">
    <location>
        <begin position="21"/>
        <end position="75"/>
    </location>
</feature>
<dbReference type="EMBL" id="JAERRF010000021">
    <property type="protein sequence ID" value="MBL1100672.1"/>
    <property type="molecule type" value="Genomic_DNA"/>
</dbReference>
<dbReference type="InterPro" id="IPR014710">
    <property type="entry name" value="RmlC-like_jellyroll"/>
</dbReference>
<dbReference type="RefSeq" id="WP_201879405.1">
    <property type="nucleotide sequence ID" value="NZ_JAERRF010000021.1"/>
</dbReference>
<dbReference type="SUPFAM" id="SSF51182">
    <property type="entry name" value="RmlC-like cupins"/>
    <property type="match status" value="1"/>
</dbReference>
<gene>
    <name evidence="3" type="ORF">JK363_29230</name>
</gene>
<dbReference type="Gene3D" id="2.60.120.10">
    <property type="entry name" value="Jelly Rolls"/>
    <property type="match status" value="1"/>
</dbReference>
<dbReference type="PROSITE" id="PS50943">
    <property type="entry name" value="HTH_CROC1"/>
    <property type="match status" value="1"/>
</dbReference>
<dbReference type="InterPro" id="IPR050807">
    <property type="entry name" value="TransReg_Diox_bact_type"/>
</dbReference>
<dbReference type="InterPro" id="IPR010982">
    <property type="entry name" value="Lambda_DNA-bd_dom_sf"/>
</dbReference>
<keyword evidence="4" id="KW-1185">Reference proteome</keyword>
<evidence type="ECO:0000313" key="4">
    <source>
        <dbReference type="Proteomes" id="UP000634229"/>
    </source>
</evidence>
<evidence type="ECO:0000256" key="1">
    <source>
        <dbReference type="ARBA" id="ARBA00023125"/>
    </source>
</evidence>
<dbReference type="Pfam" id="PF01381">
    <property type="entry name" value="HTH_3"/>
    <property type="match status" value="1"/>
</dbReference>
<dbReference type="Proteomes" id="UP000634229">
    <property type="component" value="Unassembled WGS sequence"/>
</dbReference>
<dbReference type="PANTHER" id="PTHR46797">
    <property type="entry name" value="HTH-TYPE TRANSCRIPTIONAL REGULATOR"/>
    <property type="match status" value="1"/>
</dbReference>
<dbReference type="Pfam" id="PF07883">
    <property type="entry name" value="Cupin_2"/>
    <property type="match status" value="1"/>
</dbReference>
<dbReference type="InterPro" id="IPR001387">
    <property type="entry name" value="Cro/C1-type_HTH"/>
</dbReference>
<dbReference type="SUPFAM" id="SSF47413">
    <property type="entry name" value="lambda repressor-like DNA-binding domains"/>
    <property type="match status" value="1"/>
</dbReference>
<sequence length="195" mass="20815">MEHERPAQRSGGDDESVGERLRTLRKARRLTLKAVAGSAGISEGYLSQIERGQANPSIATLQQISSALGLKVADLFGDDFTSGPSVLRADEAPRLALGVLGGRKFRLTPGPQHHLEVFLGEFDAGGSTGETPYSHGDSEEFLYVLEGTVRLHLGERGFTLGAGDSIRYSSAVPHRLCETAGAGARVLWVISPPSY</sequence>